<dbReference type="Gene3D" id="3.10.450.50">
    <property type="match status" value="1"/>
</dbReference>
<gene>
    <name evidence="1" type="ORF">ABIC55_000292</name>
</gene>
<sequence>MVGRNDPCPCGSGKKYKKCCAEKNESPLETLIDEELERIIFGAYEQATSPADISEFESHRRHWKSKLEKLMGPDDVEEAVSEYFLFVARRDLWKRHLLRVLNSPIRETVRSVLELWKEPVVLFAKVKEVKEGYVIVQEILGEGIFNLEKKEGMLLEEHSFIFGIVLPDNRDQNNDIYVISSLMFINDWNGALEKQIVELAESSGFDKSLAFYKEHMTDVYEILLARDSRTVDELIEHDFTPVQQEVIESLDEVLELRNTPKEARELLRNIVVTYFLKERPNFRKPGVIAAAVFFVAVDLGIMEDEELTNAEIAKLFVVSTSSMMKHADNIREFVIEMYERSRQQEKE</sequence>
<dbReference type="EMBL" id="JBEPME010000001">
    <property type="protein sequence ID" value="MET3655208.1"/>
    <property type="molecule type" value="Genomic_DNA"/>
</dbReference>
<dbReference type="CDD" id="cd00043">
    <property type="entry name" value="CYCLIN_SF"/>
    <property type="match status" value="1"/>
</dbReference>
<dbReference type="Pfam" id="PF02810">
    <property type="entry name" value="SEC-C"/>
    <property type="match status" value="1"/>
</dbReference>
<evidence type="ECO:0008006" key="3">
    <source>
        <dbReference type="Google" id="ProtNLM"/>
    </source>
</evidence>
<dbReference type="SUPFAM" id="SSF103642">
    <property type="entry name" value="Sec-C motif"/>
    <property type="match status" value="1"/>
</dbReference>
<dbReference type="Proteomes" id="UP001549104">
    <property type="component" value="Unassembled WGS sequence"/>
</dbReference>
<proteinExistence type="predicted"/>
<dbReference type="InterPro" id="IPR004027">
    <property type="entry name" value="SEC_C_motif"/>
</dbReference>
<organism evidence="1 2">
    <name type="scientific">Sporosarcina psychrophila</name>
    <name type="common">Bacillus psychrophilus</name>
    <dbReference type="NCBI Taxonomy" id="1476"/>
    <lineage>
        <taxon>Bacteria</taxon>
        <taxon>Bacillati</taxon>
        <taxon>Bacillota</taxon>
        <taxon>Bacilli</taxon>
        <taxon>Bacillales</taxon>
        <taxon>Caryophanaceae</taxon>
        <taxon>Sporosarcina</taxon>
    </lineage>
</organism>
<name>A0ABV2K582_SPOPS</name>
<keyword evidence="2" id="KW-1185">Reference proteome</keyword>
<protein>
    <recommendedName>
        <fullName evidence="3">Metal-binding protein</fullName>
    </recommendedName>
</protein>
<evidence type="ECO:0000313" key="2">
    <source>
        <dbReference type="Proteomes" id="UP001549104"/>
    </source>
</evidence>
<dbReference type="RefSeq" id="WP_067213392.1">
    <property type="nucleotide sequence ID" value="NZ_CP014616.1"/>
</dbReference>
<reference evidence="1 2" key="1">
    <citation type="submission" date="2024-06" db="EMBL/GenBank/DDBJ databases">
        <title>Sorghum-associated microbial communities from plants grown in Nebraska, USA.</title>
        <authorList>
            <person name="Schachtman D."/>
        </authorList>
    </citation>
    <scope>NUCLEOTIDE SEQUENCE [LARGE SCALE GENOMIC DNA]</scope>
    <source>
        <strain evidence="1 2">1288</strain>
    </source>
</reference>
<comment type="caution">
    <text evidence="1">The sequence shown here is derived from an EMBL/GenBank/DDBJ whole genome shotgun (WGS) entry which is preliminary data.</text>
</comment>
<accession>A0ABV2K582</accession>
<evidence type="ECO:0000313" key="1">
    <source>
        <dbReference type="EMBL" id="MET3655208.1"/>
    </source>
</evidence>